<dbReference type="PANTHER" id="PTHR43884">
    <property type="entry name" value="ACYL-COA DEHYDROGENASE"/>
    <property type="match status" value="1"/>
</dbReference>
<comment type="caution">
    <text evidence="8">The sequence shown here is derived from an EMBL/GenBank/DDBJ whole genome shotgun (WGS) entry which is preliminary data.</text>
</comment>
<dbReference type="RefSeq" id="WP_127787465.1">
    <property type="nucleotide sequence ID" value="NZ_SACL01000003.1"/>
</dbReference>
<feature type="domain" description="Acyl-CoA dehydrogenase/oxidase C-terminal" evidence="6">
    <location>
        <begin position="204"/>
        <end position="339"/>
    </location>
</feature>
<dbReference type="Proteomes" id="UP000282957">
    <property type="component" value="Unassembled WGS sequence"/>
</dbReference>
<evidence type="ECO:0000256" key="1">
    <source>
        <dbReference type="ARBA" id="ARBA00001974"/>
    </source>
</evidence>
<dbReference type="Gene3D" id="1.20.140.10">
    <property type="entry name" value="Butyryl-CoA Dehydrogenase, subunit A, domain 3"/>
    <property type="match status" value="1"/>
</dbReference>
<dbReference type="Pfam" id="PF02771">
    <property type="entry name" value="Acyl-CoA_dh_N"/>
    <property type="match status" value="1"/>
</dbReference>
<evidence type="ECO:0000259" key="7">
    <source>
        <dbReference type="Pfam" id="PF02771"/>
    </source>
</evidence>
<evidence type="ECO:0000313" key="8">
    <source>
        <dbReference type="EMBL" id="RVT96816.1"/>
    </source>
</evidence>
<evidence type="ECO:0000313" key="9">
    <source>
        <dbReference type="Proteomes" id="UP000282957"/>
    </source>
</evidence>
<dbReference type="OrthoDB" id="7328575at2"/>
<reference evidence="8 9" key="1">
    <citation type="submission" date="2019-01" db="EMBL/GenBank/DDBJ databases">
        <authorList>
            <person name="Chen W.-M."/>
        </authorList>
    </citation>
    <scope>NUCLEOTIDE SEQUENCE [LARGE SCALE GENOMIC DNA]</scope>
    <source>
        <strain evidence="8 9">CCP-6</strain>
    </source>
</reference>
<dbReference type="Gene3D" id="1.10.540.10">
    <property type="entry name" value="Acyl-CoA dehydrogenase/oxidase, N-terminal domain"/>
    <property type="match status" value="1"/>
</dbReference>
<comment type="cofactor">
    <cofactor evidence="1">
        <name>FAD</name>
        <dbReference type="ChEBI" id="CHEBI:57692"/>
    </cofactor>
</comment>
<dbReference type="SUPFAM" id="SSF47203">
    <property type="entry name" value="Acyl-CoA dehydrogenase C-terminal domain-like"/>
    <property type="match status" value="1"/>
</dbReference>
<dbReference type="SUPFAM" id="SSF56645">
    <property type="entry name" value="Acyl-CoA dehydrogenase NM domain-like"/>
    <property type="match status" value="1"/>
</dbReference>
<name>A0A437MGP1_9PROT</name>
<dbReference type="GO" id="GO:0003995">
    <property type="term" value="F:acyl-CoA dehydrogenase activity"/>
    <property type="evidence" value="ECO:0007669"/>
    <property type="project" value="TreeGrafter"/>
</dbReference>
<gene>
    <name evidence="8" type="ORF">EOD42_10440</name>
</gene>
<dbReference type="Pfam" id="PF00441">
    <property type="entry name" value="Acyl-CoA_dh_1"/>
    <property type="match status" value="1"/>
</dbReference>
<comment type="similarity">
    <text evidence="2">Belongs to the acyl-CoA dehydrogenase family.</text>
</comment>
<keyword evidence="9" id="KW-1185">Reference proteome</keyword>
<dbReference type="GO" id="GO:0050660">
    <property type="term" value="F:flavin adenine dinucleotide binding"/>
    <property type="evidence" value="ECO:0007669"/>
    <property type="project" value="InterPro"/>
</dbReference>
<keyword evidence="3" id="KW-0285">Flavoprotein</keyword>
<feature type="domain" description="Acyl-CoA dehydrogenase/oxidase N-terminal" evidence="7">
    <location>
        <begin position="16"/>
        <end position="110"/>
    </location>
</feature>
<sequence length="351" mass="36065">MSSAAGIAPYNEDQAESARMIRESAAGHASDIARIRALRFTTHGFAADAYREMAELGWIGLAVPEAAGGSGLGMIELVTLAEELGRGLVPEPIIPATLSALLLAEAGETELLGQLLAGEAVVLTAWQDRAGTLTPSLDAGATRRFIPMAAGATHFLVPTTAGLGVLPAAEADLVTEPTNDGGNLGTLRPGAYRSVGQANPGPALDKAALATAAYLLGGMEAAFAMTLAYLNTRQQFGKIIGTFQALQHKAVDVKVQIALTRASVEAAAAGIDNGATGDAASALVSRAKARASEASMTVGQMCVQLSGGIGYTDDYDVGLYLRKAMTLAPLFGGAALHRARFMKLSPETEDA</sequence>
<proteinExistence type="inferred from homology"/>
<dbReference type="InterPro" id="IPR037069">
    <property type="entry name" value="AcylCoA_DH/ox_N_sf"/>
</dbReference>
<dbReference type="InterPro" id="IPR013786">
    <property type="entry name" value="AcylCoA_DH/ox_N"/>
</dbReference>
<evidence type="ECO:0000259" key="6">
    <source>
        <dbReference type="Pfam" id="PF00441"/>
    </source>
</evidence>
<accession>A0A437MGP1</accession>
<keyword evidence="4" id="KW-0274">FAD</keyword>
<dbReference type="AlphaFoldDB" id="A0A437MGP1"/>
<dbReference type="InterPro" id="IPR009100">
    <property type="entry name" value="AcylCoA_DH/oxidase_NM_dom_sf"/>
</dbReference>
<dbReference type="InterPro" id="IPR009075">
    <property type="entry name" value="AcylCo_DH/oxidase_C"/>
</dbReference>
<dbReference type="InterPro" id="IPR036250">
    <property type="entry name" value="AcylCo_DH-like_C"/>
</dbReference>
<protein>
    <submittedName>
        <fullName evidence="8">Acyl-CoA dehydrogenase</fullName>
    </submittedName>
</protein>
<keyword evidence="5" id="KW-0560">Oxidoreductase</keyword>
<dbReference type="PANTHER" id="PTHR43884:SF20">
    <property type="entry name" value="ACYL-COA DEHYDROGENASE FADE28"/>
    <property type="match status" value="1"/>
</dbReference>
<organism evidence="8 9">
    <name type="scientific">Rhodovarius crocodyli</name>
    <dbReference type="NCBI Taxonomy" id="1979269"/>
    <lineage>
        <taxon>Bacteria</taxon>
        <taxon>Pseudomonadati</taxon>
        <taxon>Pseudomonadota</taxon>
        <taxon>Alphaproteobacteria</taxon>
        <taxon>Acetobacterales</taxon>
        <taxon>Roseomonadaceae</taxon>
        <taxon>Rhodovarius</taxon>
    </lineage>
</organism>
<evidence type="ECO:0000256" key="3">
    <source>
        <dbReference type="ARBA" id="ARBA00022630"/>
    </source>
</evidence>
<dbReference type="EMBL" id="SACL01000003">
    <property type="protein sequence ID" value="RVT96816.1"/>
    <property type="molecule type" value="Genomic_DNA"/>
</dbReference>
<evidence type="ECO:0000256" key="2">
    <source>
        <dbReference type="ARBA" id="ARBA00009347"/>
    </source>
</evidence>
<evidence type="ECO:0000256" key="4">
    <source>
        <dbReference type="ARBA" id="ARBA00022827"/>
    </source>
</evidence>
<evidence type="ECO:0000256" key="5">
    <source>
        <dbReference type="ARBA" id="ARBA00023002"/>
    </source>
</evidence>